<dbReference type="RefSeq" id="WP_057319680.1">
    <property type="nucleotide sequence ID" value="NZ_CYXP01000007.1"/>
</dbReference>
<dbReference type="Proteomes" id="UP000095591">
    <property type="component" value="Unassembled WGS sequence"/>
</dbReference>
<feature type="domain" description="4Fe-4S ferredoxin-type" evidence="4">
    <location>
        <begin position="37"/>
        <end position="68"/>
    </location>
</feature>
<dbReference type="InterPro" id="IPR052977">
    <property type="entry name" value="Polyferredoxin-like_ET"/>
</dbReference>
<dbReference type="PANTHER" id="PTHR43193">
    <property type="match status" value="1"/>
</dbReference>
<organism evidence="5 6">
    <name type="scientific">Parabacteroides distasonis</name>
    <dbReference type="NCBI Taxonomy" id="823"/>
    <lineage>
        <taxon>Bacteria</taxon>
        <taxon>Pseudomonadati</taxon>
        <taxon>Bacteroidota</taxon>
        <taxon>Bacteroidia</taxon>
        <taxon>Bacteroidales</taxon>
        <taxon>Tannerellaceae</taxon>
        <taxon>Parabacteroides</taxon>
    </lineage>
</organism>
<keyword evidence="2" id="KW-0408">Iron</keyword>
<dbReference type="AlphaFoldDB" id="A0A173VDC9"/>
<keyword evidence="3" id="KW-0411">Iron-sulfur</keyword>
<dbReference type="InterPro" id="IPR017900">
    <property type="entry name" value="4Fe4S_Fe_S_CS"/>
</dbReference>
<dbReference type="PROSITE" id="PS00198">
    <property type="entry name" value="4FE4S_FER_1"/>
    <property type="match status" value="1"/>
</dbReference>
<dbReference type="GO" id="GO:0051536">
    <property type="term" value="F:iron-sulfur cluster binding"/>
    <property type="evidence" value="ECO:0007669"/>
    <property type="project" value="UniProtKB-KW"/>
</dbReference>
<evidence type="ECO:0000313" key="6">
    <source>
        <dbReference type="Proteomes" id="UP000095591"/>
    </source>
</evidence>
<protein>
    <submittedName>
        <fullName evidence="5">F420H2 dehydrogenase subunit F</fullName>
    </submittedName>
</protein>
<name>A0A173VDC9_PARDI</name>
<dbReference type="InterPro" id="IPR017896">
    <property type="entry name" value="4Fe4S_Fe-S-bd"/>
</dbReference>
<proteinExistence type="predicted"/>
<dbReference type="PROSITE" id="PS51379">
    <property type="entry name" value="4FE4S_FER_2"/>
    <property type="match status" value="2"/>
</dbReference>
<dbReference type="Pfam" id="PF12838">
    <property type="entry name" value="Fer4_7"/>
    <property type="match status" value="1"/>
</dbReference>
<dbReference type="Pfam" id="PF04432">
    <property type="entry name" value="FrhB_FdhB_C"/>
    <property type="match status" value="1"/>
</dbReference>
<reference evidence="5 6" key="1">
    <citation type="submission" date="2015-09" db="EMBL/GenBank/DDBJ databases">
        <authorList>
            <consortium name="Pathogen Informatics"/>
        </authorList>
    </citation>
    <scope>NUCLEOTIDE SEQUENCE [LARGE SCALE GENOMIC DNA]</scope>
    <source>
        <strain evidence="5 6">2789STDY5608872</strain>
    </source>
</reference>
<evidence type="ECO:0000313" key="5">
    <source>
        <dbReference type="EMBL" id="CUN25409.1"/>
    </source>
</evidence>
<evidence type="ECO:0000256" key="3">
    <source>
        <dbReference type="ARBA" id="ARBA00023014"/>
    </source>
</evidence>
<evidence type="ECO:0000259" key="4">
    <source>
        <dbReference type="PROSITE" id="PS51379"/>
    </source>
</evidence>
<sequence>MKLETIINSTKCYGCGACVCSCNFGALKMWHNEQGFMYPILEQSKCRNCNACYKVCPAIDDNLNKIRGTEKIGDVYSARNVNLNIRRKSSSGGVFYALSEYILQNNGYVCGVVWNDDFTVKHVLSNTCVDRDAMIQSKYIQSDMNSCYKDVKKKLEEGRTVLFTGTPCQCAALKIFLRNTKIDNLILCDVLCGGNVSPGFFKSYINYIEKCKNDKTQKVCFRTKKMGWKQHHIRVTLNHSIYEGARRDNEPFFSLYLAKNIIRVSCFECAFASKQRITDITLGDFWGIVDKSIDDDIGISFIEVNTDKGAEILEKISDQLLTERRDINLAASKQINLRTTPIKPKNYNEFWNCYVRKGGEYTLKKYSIFGLRKRINMKLLWVIKVVKMSFSKWYKNVRKSQKTG</sequence>
<feature type="domain" description="4Fe-4S ferredoxin-type" evidence="4">
    <location>
        <begin position="3"/>
        <end position="32"/>
    </location>
</feature>
<evidence type="ECO:0000256" key="1">
    <source>
        <dbReference type="ARBA" id="ARBA00022723"/>
    </source>
</evidence>
<dbReference type="GO" id="GO:0046872">
    <property type="term" value="F:metal ion binding"/>
    <property type="evidence" value="ECO:0007669"/>
    <property type="project" value="UniProtKB-KW"/>
</dbReference>
<dbReference type="EMBL" id="CYXP01000007">
    <property type="protein sequence ID" value="CUN25409.1"/>
    <property type="molecule type" value="Genomic_DNA"/>
</dbReference>
<dbReference type="Gene3D" id="3.30.70.20">
    <property type="match status" value="1"/>
</dbReference>
<keyword evidence="1" id="KW-0479">Metal-binding</keyword>
<accession>A0A173VDC9</accession>
<dbReference type="PANTHER" id="PTHR43193:SF2">
    <property type="entry name" value="POLYFERREDOXIN PROTEIN FWDF"/>
    <property type="match status" value="1"/>
</dbReference>
<gene>
    <name evidence="5" type="ORF">ERS852429_02928</name>
</gene>
<dbReference type="SUPFAM" id="SSF54862">
    <property type="entry name" value="4Fe-4S ferredoxins"/>
    <property type="match status" value="1"/>
</dbReference>
<evidence type="ECO:0000256" key="2">
    <source>
        <dbReference type="ARBA" id="ARBA00023004"/>
    </source>
</evidence>
<dbReference type="InterPro" id="IPR007525">
    <property type="entry name" value="FrhB_FdhB_C"/>
</dbReference>